<reference evidence="1 2" key="1">
    <citation type="journal article" date="2015" name="Genome Announc.">
        <title>Expanding the biotechnology potential of lactobacilli through comparative genomics of 213 strains and associated genera.</title>
        <authorList>
            <person name="Sun Z."/>
            <person name="Harris H.M."/>
            <person name="McCann A."/>
            <person name="Guo C."/>
            <person name="Argimon S."/>
            <person name="Zhang W."/>
            <person name="Yang X."/>
            <person name="Jeffery I.B."/>
            <person name="Cooney J.C."/>
            <person name="Kagawa T.F."/>
            <person name="Liu W."/>
            <person name="Song Y."/>
            <person name="Salvetti E."/>
            <person name="Wrobel A."/>
            <person name="Rasinkangas P."/>
            <person name="Parkhill J."/>
            <person name="Rea M.C."/>
            <person name="O'Sullivan O."/>
            <person name="Ritari J."/>
            <person name="Douillard F.P."/>
            <person name="Paul Ross R."/>
            <person name="Yang R."/>
            <person name="Briner A.E."/>
            <person name="Felis G.E."/>
            <person name="de Vos W.M."/>
            <person name="Barrangou R."/>
            <person name="Klaenhammer T.R."/>
            <person name="Caufield P.W."/>
            <person name="Cui Y."/>
            <person name="Zhang H."/>
            <person name="O'Toole P.W."/>
        </authorList>
    </citation>
    <scope>NUCLEOTIDE SEQUENCE [LARGE SCALE GENOMIC DNA]</scope>
    <source>
        <strain evidence="1 2">DSM 18382</strain>
    </source>
</reference>
<comment type="caution">
    <text evidence="1">The sequence shown here is derived from an EMBL/GenBank/DDBJ whole genome shotgun (WGS) entry which is preliminary data.</text>
</comment>
<sequence>MYTEIIIIVKRGIENDEIHLEFNRNGPLADSVHLFSLDDSQYAQSAPEIDRSRKEDLYLAKFLDFLR</sequence>
<evidence type="ECO:0000313" key="1">
    <source>
        <dbReference type="EMBL" id="KRM11057.1"/>
    </source>
</evidence>
<protein>
    <submittedName>
        <fullName evidence="1">Uncharacterized protein</fullName>
    </submittedName>
</protein>
<proteinExistence type="predicted"/>
<accession>A0A0R1VZH5</accession>
<name>A0A0R1VZH5_9LACO</name>
<dbReference type="Proteomes" id="UP000051966">
    <property type="component" value="Unassembled WGS sequence"/>
</dbReference>
<organism evidence="1 2">
    <name type="scientific">Lentilactobacillus farraginis DSM 18382 = JCM 14108</name>
    <dbReference type="NCBI Taxonomy" id="1423743"/>
    <lineage>
        <taxon>Bacteria</taxon>
        <taxon>Bacillati</taxon>
        <taxon>Bacillota</taxon>
        <taxon>Bacilli</taxon>
        <taxon>Lactobacillales</taxon>
        <taxon>Lactobacillaceae</taxon>
        <taxon>Lentilactobacillus</taxon>
    </lineage>
</organism>
<dbReference type="EMBL" id="AZFY01000026">
    <property type="protein sequence ID" value="KRM11057.1"/>
    <property type="molecule type" value="Genomic_DNA"/>
</dbReference>
<keyword evidence="2" id="KW-1185">Reference proteome</keyword>
<dbReference type="AlphaFoldDB" id="A0A0R1VZH5"/>
<evidence type="ECO:0000313" key="2">
    <source>
        <dbReference type="Proteomes" id="UP000051966"/>
    </source>
</evidence>
<gene>
    <name evidence="1" type="ORF">FD41_GL001665</name>
</gene>